<feature type="transmembrane region" description="Helical" evidence="11">
    <location>
        <begin position="1282"/>
        <end position="1298"/>
    </location>
</feature>
<sequence>MHERVSYMLSEQMESKRLAMLLVVLLRLGGRLCEGCLEEERTALFQLKPFFSFIDVGFYSIGEKDRSWNCCEWERVKCNLITKRVTHLFLNDSNIIIFEDVEPSWDMIYTKPTNDLYYYSWRNKMKFWYLNASLFLPFKELHMLSLSGNSIVGCVHNEGFEKLSLEFNKLEILDLSYNNFNDSILSSLSELSSLKSLNLANNLLTGTNPVNDKNGPKLNKLEVLDLSENMLNNSIFSSLGALSNLKYLYLYHNKLKGRIHMKDLNSLRYLKELDLSDNKVTEFVPSQGKGEMGLIKLEVLALTDNHLNNDVFPSLAALPNLKSLYLDGNRLAGQIHIKDLNALKYLEELGLSGNGMTGFAPSQAELRLMNLKVVDLGDNLFNNTILSSLAGLSNLKALTLWNVRGSIDMNDGLRNLEELHMSCYSGCTFNLHPPLLPSLKTLSLKGFSFNLTTVASPSHNKWQILANLVDLILEDSSLPLNFIPTLSSLKYLHLSSCYVNDSFFMHERQNLRNLEELLLEYSSLPSNFIQVIGPLTSLKKIYSPLPRNVNQSLSDFCTMTNLRELFFSGNNLKGSLPMCFSNLTSLEKLDLSFNDLSGNMSALKSLASLQWLDLSFNDLSGNMSALKSLASLQWLDLSYNKLQIPSSLGYLFNLSKLQYLSASNNIIYVDEMHSVAPRFQLREISLSCCGNGGSFPQFLYHQHDLVDVTLSHIHFKVNQFPFWLLENNTNLKRLHLVNCSLSGPFQVPFPSHLVLEDLDISNNFFSGNIPTEIGAHLPSLSSLNMSKNDFNGSIPSSFGDMSSLQILDLSNNQLFGGIPEHFAWGCSLLEILALSNNTLQGPIFSTNFSLMSLSQLQLNGNNFSGMIPNALSNCSFLGTLDLSNNYLFGKIPSWIESMYSLSTFDVSRNQLSGRIPQWMGNTSNLGQIDVADNHLQGLIPRAFCNLNRQLQFLDLSMNNFSGILPSCFKPSNIEEVYLSKNMLQGPLPNAFRKSSFLVTLDLSYNHFSGHIPNWISNLSQLSYLLLKRNHFEGEIPIQLCKLPHLSLIDLSMNNLSGGIPSCLKVTALNKVPDHYSWISYNFLGANRSISIEESIEYTIKSRSYTYKKRILQYMSGIDISCNKLTGEIPHEIKNILMLYTLNLSHNSLIGPIPRAFSNLRDIESLDLSYNNLTGNIPPEYALLHFLQYFNVSYNNLSGKTPEKIGQLGTFDESSYVGNPFLCGSLAGKNCSPIAPPKAPSDGAKDHGFIDMDAFYASFFACYIVVLLCIGAVLYINPYWRQAWLYYVQMTINSCYYFVMDNLPRNFGC</sequence>
<evidence type="ECO:0000256" key="3">
    <source>
        <dbReference type="ARBA" id="ARBA00022614"/>
    </source>
</evidence>
<dbReference type="PRINTS" id="PR00019">
    <property type="entry name" value="LEURICHRPT"/>
</dbReference>
<dbReference type="InterPro" id="IPR055414">
    <property type="entry name" value="LRR_R13L4/SHOC2-like"/>
</dbReference>
<dbReference type="SUPFAM" id="SSF52047">
    <property type="entry name" value="RNI-like"/>
    <property type="match status" value="1"/>
</dbReference>
<dbReference type="FunFam" id="3.80.10.10:FF:000111">
    <property type="entry name" value="LRR receptor-like serine/threonine-protein kinase ERECTA"/>
    <property type="match status" value="1"/>
</dbReference>
<evidence type="ECO:0000256" key="10">
    <source>
        <dbReference type="ARBA" id="ARBA00023180"/>
    </source>
</evidence>
<dbReference type="Proteomes" id="UP000322667">
    <property type="component" value="Chromosome D05"/>
</dbReference>
<keyword evidence="10" id="KW-0325">Glycoprotein</keyword>
<dbReference type="PANTHER" id="PTHR27000">
    <property type="entry name" value="LEUCINE-RICH REPEAT RECEPTOR-LIKE PROTEIN KINASE FAMILY PROTEIN-RELATED"/>
    <property type="match status" value="1"/>
</dbReference>
<dbReference type="FunFam" id="3.80.10.10:FF:000041">
    <property type="entry name" value="LRR receptor-like serine/threonine-protein kinase ERECTA"/>
    <property type="match status" value="3"/>
</dbReference>
<keyword evidence="9" id="KW-0675">Receptor</keyword>
<feature type="domain" description="Disease resistance R13L4/SHOC-2-like LRR" evidence="12">
    <location>
        <begin position="164"/>
        <end position="448"/>
    </location>
</feature>
<feature type="transmembrane region" description="Helical" evidence="11">
    <location>
        <begin position="1253"/>
        <end position="1275"/>
    </location>
</feature>
<keyword evidence="4 11" id="KW-0812">Transmembrane</keyword>
<evidence type="ECO:0000256" key="8">
    <source>
        <dbReference type="ARBA" id="ARBA00023136"/>
    </source>
</evidence>
<dbReference type="SUPFAM" id="SSF52058">
    <property type="entry name" value="L domain-like"/>
    <property type="match status" value="4"/>
</dbReference>
<keyword evidence="5" id="KW-0732">Signal</keyword>
<dbReference type="Pfam" id="PF00560">
    <property type="entry name" value="LRR_1"/>
    <property type="match status" value="9"/>
</dbReference>
<keyword evidence="8 11" id="KW-0472">Membrane</keyword>
<evidence type="ECO:0000256" key="5">
    <source>
        <dbReference type="ARBA" id="ARBA00022729"/>
    </source>
</evidence>
<dbReference type="InterPro" id="IPR003591">
    <property type="entry name" value="Leu-rich_rpt_typical-subtyp"/>
</dbReference>
<keyword evidence="6" id="KW-0677">Repeat</keyword>
<keyword evidence="7 11" id="KW-1133">Transmembrane helix</keyword>
<evidence type="ECO:0000256" key="6">
    <source>
        <dbReference type="ARBA" id="ARBA00022737"/>
    </source>
</evidence>
<dbReference type="EMBL" id="CM017627">
    <property type="protein sequence ID" value="TYH68828.1"/>
    <property type="molecule type" value="Genomic_DNA"/>
</dbReference>
<evidence type="ECO:0000256" key="4">
    <source>
        <dbReference type="ARBA" id="ARBA00022692"/>
    </source>
</evidence>
<dbReference type="Gene3D" id="3.80.10.10">
    <property type="entry name" value="Ribonuclease Inhibitor"/>
    <property type="match status" value="5"/>
</dbReference>
<evidence type="ECO:0000256" key="9">
    <source>
        <dbReference type="ARBA" id="ARBA00023170"/>
    </source>
</evidence>
<evidence type="ECO:0000313" key="14">
    <source>
        <dbReference type="Proteomes" id="UP000322667"/>
    </source>
</evidence>
<evidence type="ECO:0000313" key="13">
    <source>
        <dbReference type="EMBL" id="TYH68828.1"/>
    </source>
</evidence>
<dbReference type="SMART" id="SM00365">
    <property type="entry name" value="LRR_SD22"/>
    <property type="match status" value="11"/>
</dbReference>
<keyword evidence="3" id="KW-0433">Leucine-rich repeat</keyword>
<organism evidence="13 14">
    <name type="scientific">Gossypium tomentosum</name>
    <name type="common">Hawaiian cotton</name>
    <name type="synonym">Gossypium sandvicense</name>
    <dbReference type="NCBI Taxonomy" id="34277"/>
    <lineage>
        <taxon>Eukaryota</taxon>
        <taxon>Viridiplantae</taxon>
        <taxon>Streptophyta</taxon>
        <taxon>Embryophyta</taxon>
        <taxon>Tracheophyta</taxon>
        <taxon>Spermatophyta</taxon>
        <taxon>Magnoliopsida</taxon>
        <taxon>eudicotyledons</taxon>
        <taxon>Gunneridae</taxon>
        <taxon>Pentapetalae</taxon>
        <taxon>rosids</taxon>
        <taxon>malvids</taxon>
        <taxon>Malvales</taxon>
        <taxon>Malvaceae</taxon>
        <taxon>Malvoideae</taxon>
        <taxon>Gossypium</taxon>
    </lineage>
</organism>
<accession>A0A5D2KP73</accession>
<gene>
    <name evidence="13" type="ORF">ES332_D05G015400v1</name>
</gene>
<dbReference type="Pfam" id="PF12799">
    <property type="entry name" value="LRR_4"/>
    <property type="match status" value="1"/>
</dbReference>
<evidence type="ECO:0000256" key="2">
    <source>
        <dbReference type="ARBA" id="ARBA00009592"/>
    </source>
</evidence>
<protein>
    <recommendedName>
        <fullName evidence="12">Disease resistance R13L4/SHOC-2-like LRR domain-containing protein</fullName>
    </recommendedName>
</protein>
<dbReference type="InterPro" id="IPR025875">
    <property type="entry name" value="Leu-rich_rpt_4"/>
</dbReference>
<dbReference type="SMART" id="SM00369">
    <property type="entry name" value="LRR_TYP"/>
    <property type="match status" value="13"/>
</dbReference>
<name>A0A5D2KP73_GOSTO</name>
<evidence type="ECO:0000256" key="1">
    <source>
        <dbReference type="ARBA" id="ARBA00004479"/>
    </source>
</evidence>
<comment type="similarity">
    <text evidence="2">Belongs to the RLP family.</text>
</comment>
<dbReference type="PANTHER" id="PTHR27000:SF757">
    <property type="entry name" value="(WILD MALAYSIAN BANANA) HYPOTHETICAL PROTEIN"/>
    <property type="match status" value="1"/>
</dbReference>
<evidence type="ECO:0000256" key="11">
    <source>
        <dbReference type="SAM" id="Phobius"/>
    </source>
</evidence>
<evidence type="ECO:0000259" key="12">
    <source>
        <dbReference type="Pfam" id="PF23598"/>
    </source>
</evidence>
<dbReference type="Pfam" id="PF13855">
    <property type="entry name" value="LRR_8"/>
    <property type="match status" value="1"/>
</dbReference>
<reference evidence="13 14" key="1">
    <citation type="submission" date="2019-07" db="EMBL/GenBank/DDBJ databases">
        <title>WGS assembly of Gossypium tomentosum.</title>
        <authorList>
            <person name="Chen Z.J."/>
            <person name="Sreedasyam A."/>
            <person name="Ando A."/>
            <person name="Song Q."/>
            <person name="De L."/>
            <person name="Hulse-Kemp A."/>
            <person name="Ding M."/>
            <person name="Ye W."/>
            <person name="Kirkbride R."/>
            <person name="Jenkins J."/>
            <person name="Plott C."/>
            <person name="Lovell J."/>
            <person name="Lin Y.-M."/>
            <person name="Vaughn R."/>
            <person name="Liu B."/>
            <person name="Li W."/>
            <person name="Simpson S."/>
            <person name="Scheffler B."/>
            <person name="Saski C."/>
            <person name="Grover C."/>
            <person name="Hu G."/>
            <person name="Conover J."/>
            <person name="Carlson J."/>
            <person name="Shu S."/>
            <person name="Boston L."/>
            <person name="Williams M."/>
            <person name="Peterson D."/>
            <person name="Mcgee K."/>
            <person name="Jones D."/>
            <person name="Wendel J."/>
            <person name="Stelly D."/>
            <person name="Grimwood J."/>
            <person name="Schmutz J."/>
        </authorList>
    </citation>
    <scope>NUCLEOTIDE SEQUENCE [LARGE SCALE GENOMIC DNA]</scope>
    <source>
        <strain evidence="13">7179.01</strain>
    </source>
</reference>
<dbReference type="PROSITE" id="PS51450">
    <property type="entry name" value="LRR"/>
    <property type="match status" value="2"/>
</dbReference>
<dbReference type="InterPro" id="IPR032675">
    <property type="entry name" value="LRR_dom_sf"/>
</dbReference>
<dbReference type="GO" id="GO:0016020">
    <property type="term" value="C:membrane"/>
    <property type="evidence" value="ECO:0007669"/>
    <property type="project" value="UniProtKB-SubCell"/>
</dbReference>
<dbReference type="Pfam" id="PF23598">
    <property type="entry name" value="LRR_14"/>
    <property type="match status" value="1"/>
</dbReference>
<proteinExistence type="inferred from homology"/>
<comment type="subcellular location">
    <subcellularLocation>
        <location evidence="1">Membrane</location>
        <topology evidence="1">Single-pass type I membrane protein</topology>
    </subcellularLocation>
</comment>
<dbReference type="InterPro" id="IPR001611">
    <property type="entry name" value="Leu-rich_rpt"/>
</dbReference>
<keyword evidence="14" id="KW-1185">Reference proteome</keyword>
<evidence type="ECO:0000256" key="7">
    <source>
        <dbReference type="ARBA" id="ARBA00022989"/>
    </source>
</evidence>